<dbReference type="EC" id="3.1.-.-" evidence="5"/>
<evidence type="ECO:0000256" key="5">
    <source>
        <dbReference type="HAMAP-Rule" id="MF_00265"/>
    </source>
</evidence>
<comment type="cofactor">
    <cofactor evidence="5">
        <name>Mg(2+)</name>
        <dbReference type="ChEBI" id="CHEBI:18420"/>
    </cofactor>
</comment>
<evidence type="ECO:0000259" key="6">
    <source>
        <dbReference type="Pfam" id="PF01850"/>
    </source>
</evidence>
<evidence type="ECO:0000256" key="3">
    <source>
        <dbReference type="ARBA" id="ARBA00022723"/>
    </source>
</evidence>
<protein>
    <recommendedName>
        <fullName evidence="5">Ribonuclease VapC</fullName>
        <shortName evidence="5">RNase VapC</shortName>
        <ecNumber evidence="5">3.1.-.-</ecNumber>
    </recommendedName>
    <alternativeName>
        <fullName evidence="5">Toxin VapC</fullName>
    </alternativeName>
</protein>
<keyword evidence="5" id="KW-0800">Toxin</keyword>
<evidence type="ECO:0000313" key="8">
    <source>
        <dbReference type="Proteomes" id="UP000618931"/>
    </source>
</evidence>
<comment type="caution">
    <text evidence="7">The sequence shown here is derived from an EMBL/GenBank/DDBJ whole genome shotgun (WGS) entry which is preliminary data.</text>
</comment>
<keyword evidence="4 5" id="KW-0378">Hydrolase</keyword>
<name>A0ABS0I8A5_9BACT</name>
<organism evidence="7 8">
    <name type="scientific">Hymenobacter ruricola</name>
    <dbReference type="NCBI Taxonomy" id="2791023"/>
    <lineage>
        <taxon>Bacteria</taxon>
        <taxon>Pseudomonadati</taxon>
        <taxon>Bacteroidota</taxon>
        <taxon>Cytophagia</taxon>
        <taxon>Cytophagales</taxon>
        <taxon>Hymenobacteraceae</taxon>
        <taxon>Hymenobacter</taxon>
    </lineage>
</organism>
<feature type="domain" description="PIN" evidence="6">
    <location>
        <begin position="7"/>
        <end position="114"/>
    </location>
</feature>
<keyword evidence="5" id="KW-0460">Magnesium</keyword>
<dbReference type="Gene3D" id="3.40.50.1010">
    <property type="entry name" value="5'-nuclease"/>
    <property type="match status" value="1"/>
</dbReference>
<accession>A0ABS0I8A5</accession>
<keyword evidence="2 5" id="KW-0540">Nuclease</keyword>
<dbReference type="Proteomes" id="UP000618931">
    <property type="component" value="Unassembled WGS sequence"/>
</dbReference>
<dbReference type="HAMAP" id="MF_00265">
    <property type="entry name" value="VapC_Nob1"/>
    <property type="match status" value="1"/>
</dbReference>
<feature type="binding site" evidence="5">
    <location>
        <position position="9"/>
    </location>
    <ligand>
        <name>Mg(2+)</name>
        <dbReference type="ChEBI" id="CHEBI:18420"/>
    </ligand>
</feature>
<feature type="binding site" evidence="5">
    <location>
        <position position="88"/>
    </location>
    <ligand>
        <name>Mg(2+)</name>
        <dbReference type="ChEBI" id="CHEBI:18420"/>
    </ligand>
</feature>
<comment type="function">
    <text evidence="5">Toxic component of a toxin-antitoxin (TA) system. An RNase.</text>
</comment>
<sequence length="123" mass="13120">MSGVDFCADTNFAVYHLGGHRCVRPYLAAALAVSVVTELELLSKPGMPTAEVAAAELYLETCEIIDLTAPVKAAVIGLRRQYRLKLPDAIVAATAQWLGVPLLTADKGFVRIADLDVVLLDPA</sequence>
<evidence type="ECO:0000313" key="7">
    <source>
        <dbReference type="EMBL" id="MBF9223195.1"/>
    </source>
</evidence>
<dbReference type="SUPFAM" id="SSF88723">
    <property type="entry name" value="PIN domain-like"/>
    <property type="match status" value="1"/>
</dbReference>
<dbReference type="CDD" id="cd18738">
    <property type="entry name" value="PIN_VapC4-5_FitB-like"/>
    <property type="match status" value="1"/>
</dbReference>
<evidence type="ECO:0000256" key="1">
    <source>
        <dbReference type="ARBA" id="ARBA00022649"/>
    </source>
</evidence>
<proteinExistence type="inferred from homology"/>
<reference evidence="7 8" key="1">
    <citation type="submission" date="2020-11" db="EMBL/GenBank/DDBJ databases">
        <authorList>
            <person name="Kim M.K."/>
        </authorList>
    </citation>
    <scope>NUCLEOTIDE SEQUENCE [LARGE SCALE GENOMIC DNA]</scope>
    <source>
        <strain evidence="7 8">BT662</strain>
    </source>
</reference>
<gene>
    <name evidence="5" type="primary">vapC</name>
    <name evidence="7" type="ORF">I2H31_18975</name>
</gene>
<dbReference type="EMBL" id="JADQDM010000012">
    <property type="protein sequence ID" value="MBF9223195.1"/>
    <property type="molecule type" value="Genomic_DNA"/>
</dbReference>
<dbReference type="InterPro" id="IPR022907">
    <property type="entry name" value="VapC_family"/>
</dbReference>
<dbReference type="RefSeq" id="WP_196294637.1">
    <property type="nucleotide sequence ID" value="NZ_JADQDM010000012.1"/>
</dbReference>
<keyword evidence="1 5" id="KW-1277">Toxin-antitoxin system</keyword>
<comment type="similarity">
    <text evidence="5">Belongs to the PINc/VapC protein family.</text>
</comment>
<dbReference type="InterPro" id="IPR029060">
    <property type="entry name" value="PIN-like_dom_sf"/>
</dbReference>
<evidence type="ECO:0000256" key="4">
    <source>
        <dbReference type="ARBA" id="ARBA00022801"/>
    </source>
</evidence>
<dbReference type="InterPro" id="IPR002716">
    <property type="entry name" value="PIN_dom"/>
</dbReference>
<keyword evidence="3 5" id="KW-0479">Metal-binding</keyword>
<dbReference type="Pfam" id="PF01850">
    <property type="entry name" value="PIN"/>
    <property type="match status" value="1"/>
</dbReference>
<keyword evidence="8" id="KW-1185">Reference proteome</keyword>
<evidence type="ECO:0000256" key="2">
    <source>
        <dbReference type="ARBA" id="ARBA00022722"/>
    </source>
</evidence>